<accession>E9GH10</accession>
<sequence length="105" mass="11961">MGILQDIRFDKNDFQFKGFSYLDSSPDEAEDDENNLSALFVIGGYNPSQCSLKIVQLKAKSYIMMKTLILLEKVDVRVVTTICEGYSQIIHCGSYWEYQDATLTT</sequence>
<proteinExistence type="predicted"/>
<name>E9GH10_DAPPU</name>
<evidence type="ECO:0000313" key="1">
    <source>
        <dbReference type="EMBL" id="EFX81119.1"/>
    </source>
</evidence>
<keyword evidence="2" id="KW-1185">Reference proteome</keyword>
<gene>
    <name evidence="1" type="ORF">DAPPUDRAFT_317802</name>
</gene>
<dbReference type="HOGENOM" id="CLU_2239268_0_0_1"/>
<protein>
    <submittedName>
        <fullName evidence="1">Uncharacterized protein</fullName>
    </submittedName>
</protein>
<dbReference type="InParanoid" id="E9GH10"/>
<dbReference type="Proteomes" id="UP000000305">
    <property type="component" value="Unassembled WGS sequence"/>
</dbReference>
<organism evidence="1 2">
    <name type="scientific">Daphnia pulex</name>
    <name type="common">Water flea</name>
    <dbReference type="NCBI Taxonomy" id="6669"/>
    <lineage>
        <taxon>Eukaryota</taxon>
        <taxon>Metazoa</taxon>
        <taxon>Ecdysozoa</taxon>
        <taxon>Arthropoda</taxon>
        <taxon>Crustacea</taxon>
        <taxon>Branchiopoda</taxon>
        <taxon>Diplostraca</taxon>
        <taxon>Cladocera</taxon>
        <taxon>Anomopoda</taxon>
        <taxon>Daphniidae</taxon>
        <taxon>Daphnia</taxon>
    </lineage>
</organism>
<reference evidence="1 2" key="1">
    <citation type="journal article" date="2011" name="Science">
        <title>The ecoresponsive genome of Daphnia pulex.</title>
        <authorList>
            <person name="Colbourne J.K."/>
            <person name="Pfrender M.E."/>
            <person name="Gilbert D."/>
            <person name="Thomas W.K."/>
            <person name="Tucker A."/>
            <person name="Oakley T.H."/>
            <person name="Tokishita S."/>
            <person name="Aerts A."/>
            <person name="Arnold G.J."/>
            <person name="Basu M.K."/>
            <person name="Bauer D.J."/>
            <person name="Caceres C.E."/>
            <person name="Carmel L."/>
            <person name="Casola C."/>
            <person name="Choi J.H."/>
            <person name="Detter J.C."/>
            <person name="Dong Q."/>
            <person name="Dusheyko S."/>
            <person name="Eads B.D."/>
            <person name="Frohlich T."/>
            <person name="Geiler-Samerotte K.A."/>
            <person name="Gerlach D."/>
            <person name="Hatcher P."/>
            <person name="Jogdeo S."/>
            <person name="Krijgsveld J."/>
            <person name="Kriventseva E.V."/>
            <person name="Kultz D."/>
            <person name="Laforsch C."/>
            <person name="Lindquist E."/>
            <person name="Lopez J."/>
            <person name="Manak J.R."/>
            <person name="Muller J."/>
            <person name="Pangilinan J."/>
            <person name="Patwardhan R.P."/>
            <person name="Pitluck S."/>
            <person name="Pritham E.J."/>
            <person name="Rechtsteiner A."/>
            <person name="Rho M."/>
            <person name="Rogozin I.B."/>
            <person name="Sakarya O."/>
            <person name="Salamov A."/>
            <person name="Schaack S."/>
            <person name="Shapiro H."/>
            <person name="Shiga Y."/>
            <person name="Skalitzky C."/>
            <person name="Smith Z."/>
            <person name="Souvorov A."/>
            <person name="Sung W."/>
            <person name="Tang Z."/>
            <person name="Tsuchiya D."/>
            <person name="Tu H."/>
            <person name="Vos H."/>
            <person name="Wang M."/>
            <person name="Wolf Y.I."/>
            <person name="Yamagata H."/>
            <person name="Yamada T."/>
            <person name="Ye Y."/>
            <person name="Shaw J.R."/>
            <person name="Andrews J."/>
            <person name="Crease T.J."/>
            <person name="Tang H."/>
            <person name="Lucas S.M."/>
            <person name="Robertson H.M."/>
            <person name="Bork P."/>
            <person name="Koonin E.V."/>
            <person name="Zdobnov E.M."/>
            <person name="Grigoriev I.V."/>
            <person name="Lynch M."/>
            <person name="Boore J.L."/>
        </authorList>
    </citation>
    <scope>NUCLEOTIDE SEQUENCE [LARGE SCALE GENOMIC DNA]</scope>
</reference>
<dbReference type="EMBL" id="GL732544">
    <property type="protein sequence ID" value="EFX81119.1"/>
    <property type="molecule type" value="Genomic_DNA"/>
</dbReference>
<dbReference type="AlphaFoldDB" id="E9GH10"/>
<evidence type="ECO:0000313" key="2">
    <source>
        <dbReference type="Proteomes" id="UP000000305"/>
    </source>
</evidence>
<dbReference type="KEGG" id="dpx:DAPPUDRAFT_317802"/>